<dbReference type="InterPro" id="IPR007867">
    <property type="entry name" value="GMC_OxRtase_C"/>
</dbReference>
<evidence type="ECO:0000313" key="7">
    <source>
        <dbReference type="Proteomes" id="UP001274830"/>
    </source>
</evidence>
<gene>
    <name evidence="6" type="ORF">LTR78_002504</name>
</gene>
<feature type="binding site" evidence="2">
    <location>
        <position position="263"/>
    </location>
    <ligand>
        <name>FAD</name>
        <dbReference type="ChEBI" id="CHEBI:57692"/>
    </ligand>
</feature>
<protein>
    <recommendedName>
        <fullName evidence="4 5">Glucose-methanol-choline oxidoreductase N-terminal domain-containing protein</fullName>
    </recommendedName>
</protein>
<dbReference type="PIRSF" id="PIRSF000137">
    <property type="entry name" value="Alcohol_oxidase"/>
    <property type="match status" value="1"/>
</dbReference>
<dbReference type="InterPro" id="IPR012132">
    <property type="entry name" value="GMC_OxRdtase"/>
</dbReference>
<feature type="domain" description="Glucose-methanol-choline oxidoreductase N-terminal" evidence="5">
    <location>
        <begin position="298"/>
        <end position="312"/>
    </location>
</feature>
<dbReference type="Gene3D" id="3.30.560.10">
    <property type="entry name" value="Glucose Oxidase, domain 3"/>
    <property type="match status" value="1"/>
</dbReference>
<evidence type="ECO:0000256" key="1">
    <source>
        <dbReference type="ARBA" id="ARBA00010790"/>
    </source>
</evidence>
<keyword evidence="2 3" id="KW-0274">FAD</keyword>
<dbReference type="EMBL" id="JAUTXT010000006">
    <property type="protein sequence ID" value="KAK3677654.1"/>
    <property type="molecule type" value="Genomic_DNA"/>
</dbReference>
<evidence type="ECO:0000313" key="6">
    <source>
        <dbReference type="EMBL" id="KAK3677654.1"/>
    </source>
</evidence>
<evidence type="ECO:0000256" key="3">
    <source>
        <dbReference type="RuleBase" id="RU003968"/>
    </source>
</evidence>
<feature type="binding site" evidence="2">
    <location>
        <position position="591"/>
    </location>
    <ligand>
        <name>FAD</name>
        <dbReference type="ChEBI" id="CHEBI:57692"/>
    </ligand>
</feature>
<dbReference type="Proteomes" id="UP001274830">
    <property type="component" value="Unassembled WGS sequence"/>
</dbReference>
<dbReference type="PANTHER" id="PTHR11552:SF210">
    <property type="entry name" value="GLUCOSE-METHANOL-CHOLINE OXIDOREDUCTASE N-TERMINAL DOMAIN-CONTAINING PROTEIN-RELATED"/>
    <property type="match status" value="1"/>
</dbReference>
<evidence type="ECO:0000259" key="5">
    <source>
        <dbReference type="PROSITE" id="PS00624"/>
    </source>
</evidence>
<dbReference type="Pfam" id="PF05199">
    <property type="entry name" value="GMC_oxred_C"/>
    <property type="match status" value="1"/>
</dbReference>
<dbReference type="Pfam" id="PF00732">
    <property type="entry name" value="GMC_oxred_N"/>
    <property type="match status" value="1"/>
</dbReference>
<keyword evidence="7" id="KW-1185">Reference proteome</keyword>
<dbReference type="InterPro" id="IPR000172">
    <property type="entry name" value="GMC_OxRdtase_N"/>
</dbReference>
<reference evidence="6" key="1">
    <citation type="submission" date="2023-07" db="EMBL/GenBank/DDBJ databases">
        <title>Black Yeasts Isolated from many extreme environments.</title>
        <authorList>
            <person name="Coleine C."/>
            <person name="Stajich J.E."/>
            <person name="Selbmann L."/>
        </authorList>
    </citation>
    <scope>NUCLEOTIDE SEQUENCE</scope>
    <source>
        <strain evidence="6">CCFEE 5485</strain>
    </source>
</reference>
<sequence length="632" mass="68751">MATNGHTNGVAKLPALSKSAEDFVMHEYDYIIVGGGTAGLTVAARLSENPDVSVGVLEAGENKLGDMLVDTPAAFLQMFGKPEYDWKFMSEPQKHNNGKVHHIVRGKMLGGSSGLNYMMYVRGSDADFDDWATITGDESWGSKNMKQYMRKHQTLEPIEDTVTDRSVMPFVGENHGTSGPVRTSFNPTQMPIESDFIKAADEVTGMSKKPVDPWSGDHIGFYNTLGAVIRTGPDKGKRSYAARGYFAANAQRPNLHVLCEAPVTKVELSEGKAVGVTFACGGNKHTVKTKREVIISCGAIQTPQILELSGIGDPEVLKKVGIELQVENKAVGENFQDHLFGIHAWELAAGNIGIDILHAPGVMEACQKQLMETGSGPLTCISSMQGFFPYKLFASSDEQQEIVRLVEDSMPSLTPFQRKQYECTLQHLKADNSANLQFVAVPGTGDFEHSVGDQSRIFVPPASPEALHQAAAVCCLQYPLSRGSIHVKSADPLEHPAIDMNYLSHPADTKVLAAGLKFLDAMASSKALDGKLHKRVQPPQDYDMSDPKQREKWIHDYVLTEYHPCGSVAMGDALDSRLRVNGVRGLRVVDGSVFPNHVSGNMVSAVYMVAERGADIIKEDWDYAALSKAAGV</sequence>
<comment type="cofactor">
    <cofactor evidence="2">
        <name>FAD</name>
        <dbReference type="ChEBI" id="CHEBI:57692"/>
    </cofactor>
</comment>
<dbReference type="GO" id="GO:0050660">
    <property type="term" value="F:flavin adenine dinucleotide binding"/>
    <property type="evidence" value="ECO:0007669"/>
    <property type="project" value="InterPro"/>
</dbReference>
<name>A0AAE1C4M1_9PEZI</name>
<organism evidence="6 7">
    <name type="scientific">Recurvomyces mirabilis</name>
    <dbReference type="NCBI Taxonomy" id="574656"/>
    <lineage>
        <taxon>Eukaryota</taxon>
        <taxon>Fungi</taxon>
        <taxon>Dikarya</taxon>
        <taxon>Ascomycota</taxon>
        <taxon>Pezizomycotina</taxon>
        <taxon>Dothideomycetes</taxon>
        <taxon>Dothideomycetidae</taxon>
        <taxon>Mycosphaerellales</taxon>
        <taxon>Teratosphaeriaceae</taxon>
        <taxon>Recurvomyces</taxon>
    </lineage>
</organism>
<feature type="domain" description="Glucose-methanol-choline oxidoreductase N-terminal" evidence="4">
    <location>
        <begin position="106"/>
        <end position="129"/>
    </location>
</feature>
<proteinExistence type="inferred from homology"/>
<dbReference type="AlphaFoldDB" id="A0AAE1C4M1"/>
<dbReference type="Gene3D" id="3.50.50.60">
    <property type="entry name" value="FAD/NAD(P)-binding domain"/>
    <property type="match status" value="1"/>
</dbReference>
<comment type="caution">
    <text evidence="6">The sequence shown here is derived from an EMBL/GenBank/DDBJ whole genome shotgun (WGS) entry which is preliminary data.</text>
</comment>
<comment type="similarity">
    <text evidence="1 3">Belongs to the GMC oxidoreductase family.</text>
</comment>
<dbReference type="SUPFAM" id="SSF54373">
    <property type="entry name" value="FAD-linked reductases, C-terminal domain"/>
    <property type="match status" value="1"/>
</dbReference>
<accession>A0AAE1C4M1</accession>
<dbReference type="PROSITE" id="PS00624">
    <property type="entry name" value="GMC_OXRED_2"/>
    <property type="match status" value="1"/>
</dbReference>
<dbReference type="InterPro" id="IPR036188">
    <property type="entry name" value="FAD/NAD-bd_sf"/>
</dbReference>
<dbReference type="GO" id="GO:0016614">
    <property type="term" value="F:oxidoreductase activity, acting on CH-OH group of donors"/>
    <property type="evidence" value="ECO:0007669"/>
    <property type="project" value="InterPro"/>
</dbReference>
<dbReference type="PROSITE" id="PS00623">
    <property type="entry name" value="GMC_OXRED_1"/>
    <property type="match status" value="1"/>
</dbReference>
<keyword evidence="3" id="KW-0285">Flavoprotein</keyword>
<evidence type="ECO:0000256" key="2">
    <source>
        <dbReference type="PIRSR" id="PIRSR000137-2"/>
    </source>
</evidence>
<evidence type="ECO:0000259" key="4">
    <source>
        <dbReference type="PROSITE" id="PS00623"/>
    </source>
</evidence>
<dbReference type="PANTHER" id="PTHR11552">
    <property type="entry name" value="GLUCOSE-METHANOL-CHOLINE GMC OXIDOREDUCTASE"/>
    <property type="match status" value="1"/>
</dbReference>
<dbReference type="SUPFAM" id="SSF51905">
    <property type="entry name" value="FAD/NAD(P)-binding domain"/>
    <property type="match status" value="1"/>
</dbReference>